<keyword evidence="2" id="KW-1185">Reference proteome</keyword>
<evidence type="ECO:0000313" key="2">
    <source>
        <dbReference type="Proteomes" id="UP000799439"/>
    </source>
</evidence>
<dbReference type="AlphaFoldDB" id="A0A9P4J7J3"/>
<sequence length="104" mass="11686">MADATCLGQDDIPLSAICHSSSPLPHPAMVTIPIRYRHVTSSTILASLPPRHLRYRSKRIQDNPTARPLRWIRVGWCSTSVNFAAERLKAATRFRLIVRVGKLV</sequence>
<evidence type="ECO:0000313" key="1">
    <source>
        <dbReference type="EMBL" id="KAF2153873.1"/>
    </source>
</evidence>
<protein>
    <submittedName>
        <fullName evidence="1">Uncharacterized protein</fullName>
    </submittedName>
</protein>
<proteinExistence type="predicted"/>
<dbReference type="Proteomes" id="UP000799439">
    <property type="component" value="Unassembled WGS sequence"/>
</dbReference>
<organism evidence="1 2">
    <name type="scientific">Myriangium duriaei CBS 260.36</name>
    <dbReference type="NCBI Taxonomy" id="1168546"/>
    <lineage>
        <taxon>Eukaryota</taxon>
        <taxon>Fungi</taxon>
        <taxon>Dikarya</taxon>
        <taxon>Ascomycota</taxon>
        <taxon>Pezizomycotina</taxon>
        <taxon>Dothideomycetes</taxon>
        <taxon>Dothideomycetidae</taxon>
        <taxon>Myriangiales</taxon>
        <taxon>Myriangiaceae</taxon>
        <taxon>Myriangium</taxon>
    </lineage>
</organism>
<dbReference type="EMBL" id="ML996084">
    <property type="protein sequence ID" value="KAF2153873.1"/>
    <property type="molecule type" value="Genomic_DNA"/>
</dbReference>
<accession>A0A9P4J7J3</accession>
<reference evidence="1" key="1">
    <citation type="journal article" date="2020" name="Stud. Mycol.">
        <title>101 Dothideomycetes genomes: a test case for predicting lifestyles and emergence of pathogens.</title>
        <authorList>
            <person name="Haridas S."/>
            <person name="Albert R."/>
            <person name="Binder M."/>
            <person name="Bloem J."/>
            <person name="Labutti K."/>
            <person name="Salamov A."/>
            <person name="Andreopoulos B."/>
            <person name="Baker S."/>
            <person name="Barry K."/>
            <person name="Bills G."/>
            <person name="Bluhm B."/>
            <person name="Cannon C."/>
            <person name="Castanera R."/>
            <person name="Culley D."/>
            <person name="Daum C."/>
            <person name="Ezra D."/>
            <person name="Gonzalez J."/>
            <person name="Henrissat B."/>
            <person name="Kuo A."/>
            <person name="Liang C."/>
            <person name="Lipzen A."/>
            <person name="Lutzoni F."/>
            <person name="Magnuson J."/>
            <person name="Mondo S."/>
            <person name="Nolan M."/>
            <person name="Ohm R."/>
            <person name="Pangilinan J."/>
            <person name="Park H.-J."/>
            <person name="Ramirez L."/>
            <person name="Alfaro M."/>
            <person name="Sun H."/>
            <person name="Tritt A."/>
            <person name="Yoshinaga Y."/>
            <person name="Zwiers L.-H."/>
            <person name="Turgeon B."/>
            <person name="Goodwin S."/>
            <person name="Spatafora J."/>
            <person name="Crous P."/>
            <person name="Grigoriev I."/>
        </authorList>
    </citation>
    <scope>NUCLEOTIDE SEQUENCE</scope>
    <source>
        <strain evidence="1">CBS 260.36</strain>
    </source>
</reference>
<name>A0A9P4J7J3_9PEZI</name>
<comment type="caution">
    <text evidence="1">The sequence shown here is derived from an EMBL/GenBank/DDBJ whole genome shotgun (WGS) entry which is preliminary data.</text>
</comment>
<gene>
    <name evidence="1" type="ORF">K461DRAFT_276924</name>
</gene>